<keyword evidence="3" id="KW-1185">Reference proteome</keyword>
<comment type="caution">
    <text evidence="2">The sequence shown here is derived from an EMBL/GenBank/DDBJ whole genome shotgun (WGS) entry which is preliminary data.</text>
</comment>
<evidence type="ECO:0000313" key="2">
    <source>
        <dbReference type="EMBL" id="OLQ10543.1"/>
    </source>
</evidence>
<dbReference type="EMBL" id="LSRX01000076">
    <property type="protein sequence ID" value="OLQ10543.1"/>
    <property type="molecule type" value="Genomic_DNA"/>
</dbReference>
<feature type="region of interest" description="Disordered" evidence="1">
    <location>
        <begin position="55"/>
        <end position="94"/>
    </location>
</feature>
<gene>
    <name evidence="2" type="ORF">AK812_SmicGene5744</name>
</gene>
<organism evidence="2 3">
    <name type="scientific">Symbiodinium microadriaticum</name>
    <name type="common">Dinoflagellate</name>
    <name type="synonym">Zooxanthella microadriatica</name>
    <dbReference type="NCBI Taxonomy" id="2951"/>
    <lineage>
        <taxon>Eukaryota</taxon>
        <taxon>Sar</taxon>
        <taxon>Alveolata</taxon>
        <taxon>Dinophyceae</taxon>
        <taxon>Suessiales</taxon>
        <taxon>Symbiodiniaceae</taxon>
        <taxon>Symbiodinium</taxon>
    </lineage>
</organism>
<proteinExistence type="predicted"/>
<reference evidence="2 3" key="1">
    <citation type="submission" date="2016-02" db="EMBL/GenBank/DDBJ databases">
        <title>Genome analysis of coral dinoflagellate symbionts highlights evolutionary adaptations to a symbiotic lifestyle.</title>
        <authorList>
            <person name="Aranda M."/>
            <person name="Li Y."/>
            <person name="Liew Y.J."/>
            <person name="Baumgarten S."/>
            <person name="Simakov O."/>
            <person name="Wilson M."/>
            <person name="Piel J."/>
            <person name="Ashoor H."/>
            <person name="Bougouffa S."/>
            <person name="Bajic V.B."/>
            <person name="Ryu T."/>
            <person name="Ravasi T."/>
            <person name="Bayer T."/>
            <person name="Micklem G."/>
            <person name="Kim H."/>
            <person name="Bhak J."/>
            <person name="Lajeunesse T.C."/>
            <person name="Voolstra C.R."/>
        </authorList>
    </citation>
    <scope>NUCLEOTIDE SEQUENCE [LARGE SCALE GENOMIC DNA]</scope>
    <source>
        <strain evidence="2 3">CCMP2467</strain>
    </source>
</reference>
<evidence type="ECO:0000313" key="3">
    <source>
        <dbReference type="Proteomes" id="UP000186817"/>
    </source>
</evidence>
<evidence type="ECO:0000256" key="1">
    <source>
        <dbReference type="SAM" id="MobiDB-lite"/>
    </source>
</evidence>
<feature type="region of interest" description="Disordered" evidence="1">
    <location>
        <begin position="216"/>
        <end position="258"/>
    </location>
</feature>
<dbReference type="AlphaFoldDB" id="A0A1Q9ET03"/>
<name>A0A1Q9ET03_SYMMI</name>
<protein>
    <submittedName>
        <fullName evidence="2">Uncharacterized protein</fullName>
    </submittedName>
</protein>
<accession>A0A1Q9ET03</accession>
<sequence>MNSLCKPRHHCVLRQRGEGGTCKQMVLVARFKNQKLQLRRRSQYAKVRQFRDRQKVRDLQDQSLDAEAEVEEATARRPAQGISKPSKFSGPKGDTAKAMASGFELVPRFNPDRDMNEQDEMLKNHNCCCRLRCTFLVSPFTFEQEAAELRASKAPEAQILSAASAVKEAVTACRIQRRLLAKQLAERNYRLTSLPPCELSEAYRDAQAEANYFDRYFNGRPPTRDRPPPTLSTMDGAPEDLVDPRRAKPKPTARPDAPTVAFMNSRELKYAMVNEAYLVRKWRNDQPEAGAAELWMAFGYRAAELSCGRSVRPLPGEDAECALTPGTGTGRVPRNRCSLSTTLRFLQAMASVQVQKRRYHMLDFRVL</sequence>
<dbReference type="Proteomes" id="UP000186817">
    <property type="component" value="Unassembled WGS sequence"/>
</dbReference>
<dbReference type="OrthoDB" id="442133at2759"/>